<dbReference type="Pfam" id="PF23921">
    <property type="entry name" value="DUF7260"/>
    <property type="match status" value="1"/>
</dbReference>
<evidence type="ECO:0000313" key="3">
    <source>
        <dbReference type="Proteomes" id="UP001597185"/>
    </source>
</evidence>
<evidence type="ECO:0000259" key="1">
    <source>
        <dbReference type="Pfam" id="PF23921"/>
    </source>
</evidence>
<feature type="domain" description="DUF7260" evidence="1">
    <location>
        <begin position="5"/>
        <end position="258"/>
    </location>
</feature>
<dbReference type="RefSeq" id="WP_256417449.1">
    <property type="nucleotide sequence ID" value="NZ_JANHDL010000002.1"/>
</dbReference>
<name>A0ABD6BWS2_9EURY</name>
<proteinExistence type="predicted"/>
<comment type="caution">
    <text evidence="2">The sequence shown here is derived from an EMBL/GenBank/DDBJ whole genome shotgun (WGS) entry which is preliminary data.</text>
</comment>
<reference evidence="2 3" key="1">
    <citation type="journal article" date="2019" name="Int. J. Syst. Evol. Microbiol.">
        <title>The Global Catalogue of Microorganisms (GCM) 10K type strain sequencing project: providing services to taxonomists for standard genome sequencing and annotation.</title>
        <authorList>
            <consortium name="The Broad Institute Genomics Platform"/>
            <consortium name="The Broad Institute Genome Sequencing Center for Infectious Disease"/>
            <person name="Wu L."/>
            <person name="Ma J."/>
        </authorList>
    </citation>
    <scope>NUCLEOTIDE SEQUENCE [LARGE SCALE GENOMIC DNA]</scope>
    <source>
        <strain evidence="2 3">CGMCC 1.12689</strain>
    </source>
</reference>
<evidence type="ECO:0000313" key="2">
    <source>
        <dbReference type="EMBL" id="MFD1569628.1"/>
    </source>
</evidence>
<keyword evidence="3" id="KW-1185">Reference proteome</keyword>
<organism evidence="2 3">
    <name type="scientific">Halorubrum laminariae</name>
    <dbReference type="NCBI Taxonomy" id="1433523"/>
    <lineage>
        <taxon>Archaea</taxon>
        <taxon>Methanobacteriati</taxon>
        <taxon>Methanobacteriota</taxon>
        <taxon>Stenosarchaea group</taxon>
        <taxon>Halobacteria</taxon>
        <taxon>Halobacteriales</taxon>
        <taxon>Haloferacaceae</taxon>
        <taxon>Halorubrum</taxon>
    </lineage>
</organism>
<protein>
    <recommendedName>
        <fullName evidence="1">DUF7260 domain-containing protein</fullName>
    </recommendedName>
</protein>
<dbReference type="EMBL" id="JBHUDB010000001">
    <property type="protein sequence ID" value="MFD1569628.1"/>
    <property type="molecule type" value="Genomic_DNA"/>
</dbReference>
<dbReference type="Proteomes" id="UP001597185">
    <property type="component" value="Unassembled WGS sequence"/>
</dbReference>
<accession>A0ABD6BWS2</accession>
<dbReference type="InterPro" id="IPR055684">
    <property type="entry name" value="DUF7260"/>
</dbReference>
<gene>
    <name evidence="2" type="ORF">ACFR9T_03325</name>
</gene>
<sequence length="269" mass="29731">MTVRTHVRRALDRVADERKLLTEKRTAFDEFERTVRDLDIELQSGTVARSDAASGDAMVASASPVGRSGPTTDGCRPVRDAFAETVHPYRVEDHETPEPLSETMRTELTDDLAAALAPESSGRFTPMTKRAVLSAVAERKRELRVTEHVLGAEARSLRSAADEIEDVVEWLVEADETPLTELGFDGLRTRHDELASLRTQCAAVCRERQAFLNGATSKDAEVGITHRSLVEYVYADLSVTYPVLCTATRLNGICDECQHAVRGHLVRRA</sequence>
<dbReference type="AlphaFoldDB" id="A0ABD6BWS2"/>